<keyword evidence="1" id="KW-0812">Transmembrane</keyword>
<keyword evidence="1" id="KW-1133">Transmembrane helix</keyword>
<evidence type="ECO:0000313" key="2">
    <source>
        <dbReference type="EMBL" id="NYD36216.1"/>
    </source>
</evidence>
<name>A0A7Y9J5N8_9PSEU</name>
<gene>
    <name evidence="2" type="ORF">BJ983_002318</name>
</gene>
<dbReference type="AlphaFoldDB" id="A0A7Y9J5N8"/>
<sequence>MPMEERVRPDERRRYVFLLWFNVTLGVLWAAVLVLTGVWWFAALLVVSVVLGSLSAWALSVLNREGLR</sequence>
<evidence type="ECO:0000256" key="1">
    <source>
        <dbReference type="SAM" id="Phobius"/>
    </source>
</evidence>
<dbReference type="Proteomes" id="UP000535890">
    <property type="component" value="Unassembled WGS sequence"/>
</dbReference>
<feature type="transmembrane region" description="Helical" evidence="1">
    <location>
        <begin position="15"/>
        <end position="32"/>
    </location>
</feature>
<organism evidence="2 3">
    <name type="scientific">Actinomycetospora corticicola</name>
    <dbReference type="NCBI Taxonomy" id="663602"/>
    <lineage>
        <taxon>Bacteria</taxon>
        <taxon>Bacillati</taxon>
        <taxon>Actinomycetota</taxon>
        <taxon>Actinomycetes</taxon>
        <taxon>Pseudonocardiales</taxon>
        <taxon>Pseudonocardiaceae</taxon>
        <taxon>Actinomycetospora</taxon>
    </lineage>
</organism>
<dbReference type="RefSeq" id="WP_179793932.1">
    <property type="nucleotide sequence ID" value="NZ_BAABHP010000007.1"/>
</dbReference>
<accession>A0A7Y9J5N8</accession>
<keyword evidence="1" id="KW-0472">Membrane</keyword>
<dbReference type="EMBL" id="JACCBN010000001">
    <property type="protein sequence ID" value="NYD36216.1"/>
    <property type="molecule type" value="Genomic_DNA"/>
</dbReference>
<comment type="caution">
    <text evidence="2">The sequence shown here is derived from an EMBL/GenBank/DDBJ whole genome shotgun (WGS) entry which is preliminary data.</text>
</comment>
<keyword evidence="3" id="KW-1185">Reference proteome</keyword>
<reference evidence="2 3" key="1">
    <citation type="submission" date="2020-07" db="EMBL/GenBank/DDBJ databases">
        <title>Sequencing the genomes of 1000 actinobacteria strains.</title>
        <authorList>
            <person name="Klenk H.-P."/>
        </authorList>
    </citation>
    <scope>NUCLEOTIDE SEQUENCE [LARGE SCALE GENOMIC DNA]</scope>
    <source>
        <strain evidence="2 3">DSM 45772</strain>
    </source>
</reference>
<evidence type="ECO:0000313" key="3">
    <source>
        <dbReference type="Proteomes" id="UP000535890"/>
    </source>
</evidence>
<proteinExistence type="predicted"/>
<protein>
    <submittedName>
        <fullName evidence="2">Uncharacterized protein</fullName>
    </submittedName>
</protein>
<feature type="transmembrane region" description="Helical" evidence="1">
    <location>
        <begin position="38"/>
        <end position="62"/>
    </location>
</feature>